<dbReference type="PANTHER" id="PTHR24020">
    <property type="entry name" value="COLLAGEN ALPHA"/>
    <property type="match status" value="1"/>
</dbReference>
<dbReference type="AlphaFoldDB" id="A0A8S3QY89"/>
<dbReference type="OrthoDB" id="6162249at2759"/>
<comment type="caution">
    <text evidence="2">The sequence shown here is derived from an EMBL/GenBank/DDBJ whole genome shotgun (WGS) entry which is preliminary data.</text>
</comment>
<dbReference type="PANTHER" id="PTHR24020:SF20">
    <property type="entry name" value="PH DOMAIN-CONTAINING PROTEIN"/>
    <property type="match status" value="1"/>
</dbReference>
<sequence length="247" mass="28257">MFHFYKTFNRKSNKVKEPITMKMLIWSILFILLNVIAVEAKCEGKRDIVFLLDMSGSVGLRNFKIMLNTVARIADNFYIGPYNTQIESMFFSTSVKTAIKLKDYNNRYYLERAIKRIKYKGGWTNTYRGLNHVRYNSFSYRYGHRYNVPRIAIVITDGKSQHKSRTLKAARNLKNAGVKIFSVGIGSGIDWSEVHGIASTGRKRASPKWSLKVNNFVEFSKSSISLQITETACSVGSEKRLHEPGSV</sequence>
<feature type="domain" description="VWFA" evidence="1">
    <location>
        <begin position="47"/>
        <end position="228"/>
    </location>
</feature>
<dbReference type="Gene3D" id="3.40.50.410">
    <property type="entry name" value="von Willebrand factor, type A domain"/>
    <property type="match status" value="1"/>
</dbReference>
<organism evidence="2 3">
    <name type="scientific">Mytilus edulis</name>
    <name type="common">Blue mussel</name>
    <dbReference type="NCBI Taxonomy" id="6550"/>
    <lineage>
        <taxon>Eukaryota</taxon>
        <taxon>Metazoa</taxon>
        <taxon>Spiralia</taxon>
        <taxon>Lophotrochozoa</taxon>
        <taxon>Mollusca</taxon>
        <taxon>Bivalvia</taxon>
        <taxon>Autobranchia</taxon>
        <taxon>Pteriomorphia</taxon>
        <taxon>Mytilida</taxon>
        <taxon>Mytiloidea</taxon>
        <taxon>Mytilidae</taxon>
        <taxon>Mytilinae</taxon>
        <taxon>Mytilus</taxon>
    </lineage>
</organism>
<proteinExistence type="predicted"/>
<dbReference type="InterPro" id="IPR036465">
    <property type="entry name" value="vWFA_dom_sf"/>
</dbReference>
<evidence type="ECO:0000313" key="3">
    <source>
        <dbReference type="Proteomes" id="UP000683360"/>
    </source>
</evidence>
<protein>
    <recommendedName>
        <fullName evidence="1">VWFA domain-containing protein</fullName>
    </recommendedName>
</protein>
<accession>A0A8S3QY89</accession>
<reference evidence="2" key="1">
    <citation type="submission" date="2021-03" db="EMBL/GenBank/DDBJ databases">
        <authorList>
            <person name="Bekaert M."/>
        </authorList>
    </citation>
    <scope>NUCLEOTIDE SEQUENCE</scope>
</reference>
<dbReference type="EMBL" id="CAJPWZ010000657">
    <property type="protein sequence ID" value="CAG2197940.1"/>
    <property type="molecule type" value="Genomic_DNA"/>
</dbReference>
<dbReference type="PROSITE" id="PS50234">
    <property type="entry name" value="VWFA"/>
    <property type="match status" value="1"/>
</dbReference>
<dbReference type="SUPFAM" id="SSF53300">
    <property type="entry name" value="vWA-like"/>
    <property type="match status" value="1"/>
</dbReference>
<dbReference type="InterPro" id="IPR050525">
    <property type="entry name" value="ECM_Assembly_Org"/>
</dbReference>
<evidence type="ECO:0000313" key="2">
    <source>
        <dbReference type="EMBL" id="CAG2197940.1"/>
    </source>
</evidence>
<dbReference type="PRINTS" id="PR00453">
    <property type="entry name" value="VWFADOMAIN"/>
</dbReference>
<dbReference type="Proteomes" id="UP000683360">
    <property type="component" value="Unassembled WGS sequence"/>
</dbReference>
<name>A0A8S3QY89_MYTED</name>
<dbReference type="Pfam" id="PF00092">
    <property type="entry name" value="VWA"/>
    <property type="match status" value="1"/>
</dbReference>
<dbReference type="SMART" id="SM00327">
    <property type="entry name" value="VWA"/>
    <property type="match status" value="1"/>
</dbReference>
<evidence type="ECO:0000259" key="1">
    <source>
        <dbReference type="PROSITE" id="PS50234"/>
    </source>
</evidence>
<keyword evidence="3" id="KW-1185">Reference proteome</keyword>
<gene>
    <name evidence="2" type="ORF">MEDL_12729</name>
</gene>
<dbReference type="InterPro" id="IPR002035">
    <property type="entry name" value="VWF_A"/>
</dbReference>